<gene>
    <name evidence="2" type="ORF">HQ603_15365</name>
</gene>
<dbReference type="EMBL" id="JABUBU010000018">
    <property type="protein sequence ID" value="MBY6368133.1"/>
    <property type="molecule type" value="Genomic_DNA"/>
</dbReference>
<name>A0ABS7P6T9_9NOCA</name>
<dbReference type="Pfam" id="PF13683">
    <property type="entry name" value="rve_3"/>
    <property type="match status" value="1"/>
</dbReference>
<evidence type="ECO:0000313" key="2">
    <source>
        <dbReference type="EMBL" id="MBY6368133.1"/>
    </source>
</evidence>
<evidence type="ECO:0000313" key="3">
    <source>
        <dbReference type="Proteomes" id="UP000825228"/>
    </source>
</evidence>
<reference evidence="2 3" key="1">
    <citation type="submission" date="2020-06" db="EMBL/GenBank/DDBJ databases">
        <title>Taxonomy, biology and ecology of Rhodococcus bacteria occurring in California pistachio and other woody hosts as revealed by genome sequence analyses.</title>
        <authorList>
            <person name="Gai Y."/>
            <person name="Riely B."/>
        </authorList>
    </citation>
    <scope>NUCLEOTIDE SEQUENCE [LARGE SCALE GENOMIC DNA]</scope>
    <source>
        <strain evidence="2 3">BP-281</strain>
    </source>
</reference>
<evidence type="ECO:0000259" key="1">
    <source>
        <dbReference type="Pfam" id="PF13683"/>
    </source>
</evidence>
<dbReference type="Proteomes" id="UP000825228">
    <property type="component" value="Unassembled WGS sequence"/>
</dbReference>
<accession>A0ABS7P6T9</accession>
<proteinExistence type="predicted"/>
<comment type="caution">
    <text evidence="2">The sequence shown here is derived from an EMBL/GenBank/DDBJ whole genome shotgun (WGS) entry which is preliminary data.</text>
</comment>
<keyword evidence="3" id="KW-1185">Reference proteome</keyword>
<protein>
    <submittedName>
        <fullName evidence="2">Transposase</fullName>
    </submittedName>
</protein>
<feature type="domain" description="Integrase catalytic" evidence="1">
    <location>
        <begin position="16"/>
        <end position="60"/>
    </location>
</feature>
<organism evidence="2 3">
    <name type="scientific">Rhodococcoides corynebacterioides</name>
    <dbReference type="NCBI Taxonomy" id="53972"/>
    <lineage>
        <taxon>Bacteria</taxon>
        <taxon>Bacillati</taxon>
        <taxon>Actinomycetota</taxon>
        <taxon>Actinomycetes</taxon>
        <taxon>Mycobacteriales</taxon>
        <taxon>Nocardiaceae</taxon>
        <taxon>Rhodococcoides</taxon>
    </lineage>
</organism>
<sequence>MLDSEVRAAQPVRVDHRTLAGEWDFARQYSSERARRVGLPGWLHTYDHHRQHSAIGKATPISRLTNVPGQYS</sequence>
<dbReference type="InterPro" id="IPR001584">
    <property type="entry name" value="Integrase_cat-core"/>
</dbReference>